<dbReference type="GeneID" id="32467222"/>
<reference evidence="1" key="1">
    <citation type="submission" date="2014-05" db="EMBL/GenBank/DDBJ databases">
        <authorList>
            <person name="Horn Fabian"/>
        </authorList>
    </citation>
    <scope>NUCLEOTIDE SEQUENCE</scope>
</reference>
<dbReference type="HOGENOM" id="CLU_2921027_0_0_11"/>
<evidence type="ECO:0000313" key="1">
    <source>
        <dbReference type="EMBL" id="CDR03097.1"/>
    </source>
</evidence>
<gene>
    <name evidence="1" type="ORF">SIRAN1062</name>
</gene>
<proteinExistence type="predicted"/>
<dbReference type="AlphaFoldDB" id="A0A060ZLX7"/>
<dbReference type="EMBL" id="LK022848">
    <property type="protein sequence ID" value="CDR03097.1"/>
    <property type="molecule type" value="Genomic_DNA"/>
</dbReference>
<name>A0A060ZLX7_9ACTN</name>
<sequence length="65" mass="7576">MTEVPKVTIHHLEVRFQVDGDDGAVFTRLFNQHIQAWAKLYEDQCARAKHTEAERRFGDAEGRYS</sequence>
<organism evidence="1">
    <name type="scientific">Streptomyces iranensis</name>
    <dbReference type="NCBI Taxonomy" id="576784"/>
    <lineage>
        <taxon>Bacteria</taxon>
        <taxon>Bacillati</taxon>
        <taxon>Actinomycetota</taxon>
        <taxon>Actinomycetes</taxon>
        <taxon>Kitasatosporales</taxon>
        <taxon>Streptomycetaceae</taxon>
        <taxon>Streptomyces</taxon>
        <taxon>Streptomyces violaceusniger group</taxon>
    </lineage>
</organism>
<dbReference type="NCBIfam" id="NF045895">
    <property type="entry name" value="tail_region"/>
    <property type="match status" value="1"/>
</dbReference>
<protein>
    <submittedName>
        <fullName evidence="1">Uncharacterized protein</fullName>
    </submittedName>
</protein>
<accession>A0A060ZLX7</accession>